<dbReference type="Gene3D" id="2.10.109.10">
    <property type="entry name" value="Umud Fragment, subunit A"/>
    <property type="match status" value="1"/>
</dbReference>
<dbReference type="InterPro" id="IPR036286">
    <property type="entry name" value="LexA/Signal_pep-like_sf"/>
</dbReference>
<comment type="caution">
    <text evidence="5">The sequence shown here is derived from an EMBL/GenBank/DDBJ whole genome shotgun (WGS) entry which is preliminary data.</text>
</comment>
<evidence type="ECO:0000259" key="4">
    <source>
        <dbReference type="PROSITE" id="PS50943"/>
    </source>
</evidence>
<dbReference type="Proteomes" id="UP000051461">
    <property type="component" value="Unassembled WGS sequence"/>
</dbReference>
<gene>
    <name evidence="5" type="ORF">FC07_GL002728</name>
</gene>
<name>A0A0R1H5X4_9LACO</name>
<organism evidence="5 6">
    <name type="scientific">Loigolactobacillus bifermentans DSM 20003</name>
    <dbReference type="NCBI Taxonomy" id="1423726"/>
    <lineage>
        <taxon>Bacteria</taxon>
        <taxon>Bacillati</taxon>
        <taxon>Bacillota</taxon>
        <taxon>Bacilli</taxon>
        <taxon>Lactobacillales</taxon>
        <taxon>Lactobacillaceae</taxon>
        <taxon>Loigolactobacillus</taxon>
    </lineage>
</organism>
<keyword evidence="2" id="KW-0238">DNA-binding</keyword>
<dbReference type="PANTHER" id="PTHR40661:SF1">
    <property type="entry name" value="HTH CRO_C1-TYPE DOMAIN-CONTAINING PROTEIN"/>
    <property type="match status" value="1"/>
</dbReference>
<dbReference type="Pfam" id="PF01381">
    <property type="entry name" value="HTH_3"/>
    <property type="match status" value="1"/>
</dbReference>
<proteinExistence type="predicted"/>
<dbReference type="InterPro" id="IPR039418">
    <property type="entry name" value="LexA-like"/>
</dbReference>
<dbReference type="InterPro" id="IPR010982">
    <property type="entry name" value="Lambda_DNA-bd_dom_sf"/>
</dbReference>
<dbReference type="SUPFAM" id="SSF51306">
    <property type="entry name" value="LexA/Signal peptidase"/>
    <property type="match status" value="1"/>
</dbReference>
<dbReference type="InterPro" id="IPR001387">
    <property type="entry name" value="Cro/C1-type_HTH"/>
</dbReference>
<dbReference type="SMART" id="SM00530">
    <property type="entry name" value="HTH_XRE"/>
    <property type="match status" value="1"/>
</dbReference>
<dbReference type="PANTHER" id="PTHR40661">
    <property type="match status" value="1"/>
</dbReference>
<evidence type="ECO:0000313" key="6">
    <source>
        <dbReference type="Proteomes" id="UP000051461"/>
    </source>
</evidence>
<keyword evidence="1" id="KW-0805">Transcription regulation</keyword>
<sequence length="248" mass="28000">MILKVVFKKMNSFKDRLNQAINKSGMSKAELARRSGIGRNSITDYVKGKYEAKQDKAYQLAKALNVDPAWLLGYNVPSNKNEKLIDLYNKLTKERQDRVINYATDQLNQQENNVVSLPDSQLRENDAPTTEIELFGYVSAGTGEWLDEGAKKERIMYYGHAPEYDYALKVNGDSMQPLFENGQIIFVRNASECMHNGQIIIATLNGSAFVKKIDISEDGVHLVSLNPKYEPIAVHDYDDFAVRGIVVL</sequence>
<accession>A0A0R1H5X4</accession>
<reference evidence="5 6" key="1">
    <citation type="journal article" date="2015" name="Genome Announc.">
        <title>Expanding the biotechnology potential of lactobacilli through comparative genomics of 213 strains and associated genera.</title>
        <authorList>
            <person name="Sun Z."/>
            <person name="Harris H.M."/>
            <person name="McCann A."/>
            <person name="Guo C."/>
            <person name="Argimon S."/>
            <person name="Zhang W."/>
            <person name="Yang X."/>
            <person name="Jeffery I.B."/>
            <person name="Cooney J.C."/>
            <person name="Kagawa T.F."/>
            <person name="Liu W."/>
            <person name="Song Y."/>
            <person name="Salvetti E."/>
            <person name="Wrobel A."/>
            <person name="Rasinkangas P."/>
            <person name="Parkhill J."/>
            <person name="Rea M.C."/>
            <person name="O'Sullivan O."/>
            <person name="Ritari J."/>
            <person name="Douillard F.P."/>
            <person name="Paul Ross R."/>
            <person name="Yang R."/>
            <person name="Briner A.E."/>
            <person name="Felis G.E."/>
            <person name="de Vos W.M."/>
            <person name="Barrangou R."/>
            <person name="Klaenhammer T.R."/>
            <person name="Caufield P.W."/>
            <person name="Cui Y."/>
            <person name="Zhang H."/>
            <person name="O'Toole P.W."/>
        </authorList>
    </citation>
    <scope>NUCLEOTIDE SEQUENCE [LARGE SCALE GENOMIC DNA]</scope>
    <source>
        <strain evidence="5 6">DSM 20003</strain>
    </source>
</reference>
<dbReference type="Pfam" id="PF00717">
    <property type="entry name" value="Peptidase_S24"/>
    <property type="match status" value="1"/>
</dbReference>
<keyword evidence="3" id="KW-0804">Transcription</keyword>
<evidence type="ECO:0000256" key="3">
    <source>
        <dbReference type="ARBA" id="ARBA00023163"/>
    </source>
</evidence>
<protein>
    <submittedName>
        <fullName evidence="5">Phage repressor</fullName>
    </submittedName>
</protein>
<dbReference type="AlphaFoldDB" id="A0A0R1H5X4"/>
<dbReference type="InterPro" id="IPR015927">
    <property type="entry name" value="Peptidase_S24_S26A/B/C"/>
</dbReference>
<dbReference type="PROSITE" id="PS50943">
    <property type="entry name" value="HTH_CROC1"/>
    <property type="match status" value="1"/>
</dbReference>
<dbReference type="PATRIC" id="fig|1423726.3.peg.2838"/>
<dbReference type="GO" id="GO:0003677">
    <property type="term" value="F:DNA binding"/>
    <property type="evidence" value="ECO:0007669"/>
    <property type="project" value="UniProtKB-KW"/>
</dbReference>
<keyword evidence="6" id="KW-1185">Reference proteome</keyword>
<dbReference type="CDD" id="cd06529">
    <property type="entry name" value="S24_LexA-like"/>
    <property type="match status" value="1"/>
</dbReference>
<dbReference type="Gene3D" id="1.10.260.40">
    <property type="entry name" value="lambda repressor-like DNA-binding domains"/>
    <property type="match status" value="1"/>
</dbReference>
<dbReference type="EMBL" id="AZDA01000046">
    <property type="protein sequence ID" value="KRK39010.1"/>
    <property type="molecule type" value="Genomic_DNA"/>
</dbReference>
<dbReference type="CDD" id="cd00093">
    <property type="entry name" value="HTH_XRE"/>
    <property type="match status" value="1"/>
</dbReference>
<evidence type="ECO:0000256" key="2">
    <source>
        <dbReference type="ARBA" id="ARBA00023125"/>
    </source>
</evidence>
<dbReference type="SUPFAM" id="SSF47413">
    <property type="entry name" value="lambda repressor-like DNA-binding domains"/>
    <property type="match status" value="1"/>
</dbReference>
<evidence type="ECO:0000256" key="1">
    <source>
        <dbReference type="ARBA" id="ARBA00023015"/>
    </source>
</evidence>
<feature type="domain" description="HTH cro/C1-type" evidence="4">
    <location>
        <begin position="17"/>
        <end position="71"/>
    </location>
</feature>
<evidence type="ECO:0000313" key="5">
    <source>
        <dbReference type="EMBL" id="KRK39010.1"/>
    </source>
</evidence>
<dbReference type="STRING" id="1423726.FC07_GL002728"/>